<dbReference type="Proteomes" id="UP001595868">
    <property type="component" value="Unassembled WGS sequence"/>
</dbReference>
<dbReference type="Pfam" id="PF06259">
    <property type="entry name" value="Abhydrolase_8"/>
    <property type="match status" value="1"/>
</dbReference>
<feature type="region of interest" description="Disordered" evidence="1">
    <location>
        <begin position="465"/>
        <end position="491"/>
    </location>
</feature>
<name>A0ABV8KX98_9ACTN</name>
<reference evidence="4" key="1">
    <citation type="journal article" date="2019" name="Int. J. Syst. Evol. Microbiol.">
        <title>The Global Catalogue of Microorganisms (GCM) 10K type strain sequencing project: providing services to taxonomists for standard genome sequencing and annotation.</title>
        <authorList>
            <consortium name="The Broad Institute Genomics Platform"/>
            <consortium name="The Broad Institute Genome Sequencing Center for Infectious Disease"/>
            <person name="Wu L."/>
            <person name="Ma J."/>
        </authorList>
    </citation>
    <scope>NUCLEOTIDE SEQUENCE [LARGE SCALE GENOMIC DNA]</scope>
    <source>
        <strain evidence="4">2902at01</strain>
    </source>
</reference>
<comment type="caution">
    <text evidence="3">The sequence shown here is derived from an EMBL/GenBank/DDBJ whole genome shotgun (WGS) entry which is preliminary data.</text>
</comment>
<evidence type="ECO:0000313" key="4">
    <source>
        <dbReference type="Proteomes" id="UP001595868"/>
    </source>
</evidence>
<feature type="domain" description="DUF1023" evidence="2">
    <location>
        <begin position="302"/>
        <end position="470"/>
    </location>
</feature>
<dbReference type="InterPro" id="IPR029058">
    <property type="entry name" value="AB_hydrolase_fold"/>
</dbReference>
<evidence type="ECO:0000256" key="1">
    <source>
        <dbReference type="SAM" id="MobiDB-lite"/>
    </source>
</evidence>
<proteinExistence type="predicted"/>
<evidence type="ECO:0000259" key="2">
    <source>
        <dbReference type="Pfam" id="PF06259"/>
    </source>
</evidence>
<dbReference type="InterPro" id="IPR010427">
    <property type="entry name" value="DUF1023"/>
</dbReference>
<dbReference type="Gene3D" id="3.40.50.1820">
    <property type="entry name" value="alpha/beta hydrolase"/>
    <property type="match status" value="1"/>
</dbReference>
<dbReference type="GO" id="GO:0016787">
    <property type="term" value="F:hydrolase activity"/>
    <property type="evidence" value="ECO:0007669"/>
    <property type="project" value="UniProtKB-KW"/>
</dbReference>
<accession>A0ABV8KX98</accession>
<evidence type="ECO:0000313" key="3">
    <source>
        <dbReference type="EMBL" id="MFC4110757.1"/>
    </source>
</evidence>
<keyword evidence="3" id="KW-0378">Hydrolase</keyword>
<gene>
    <name evidence="3" type="ORF">ACFOX0_33205</name>
</gene>
<sequence length="535" mass="56062">MVTFANLRDARPGSLTEAVGAWRSLATQMTGLERRVDQDVTRPLRSGRWAGDAADAAFTRLSAIGGQAGLAALQSRTITAVLDAAATRFGNIQQRLRAALDAVALLELTVDGNGAVHPPPDGPPAPTPEQQLVRQRDVRNAEIYTELIAKLVAEATAEDQTVQHALGRLEPDRAGAMDPYEWKDAVNDAREAAALLGVDEAAVPTGDPTRAAVWWRGLTDDQRQLYLVAYPERVGALDGLPAVDRDEANRLALHARLGELEMASTWSPAGVRDTARLSTLLATLDAARFGPPDQQLLLLGLDNKGDGRAVVAVGDPDTARHTAVMVPGVGTTLDGMRGQIDRAVELHRAARSQGGPTAGGISVIAWLGYDTPGLDGSAVSDRLSKEGAVRLDAFTDGLRAAHTAGPVHTTVVGHSYGSTVVGEAASHGDGLAVDDIVTAGSPGMHVNDARDLHLDPRHVWAGAAADDPISGSLGSAPGIHGREPSDESFGANRYHVDTSGHSGYWTPGSASLDNQARIVVGRYGDVGLDTGRAPQ</sequence>
<dbReference type="EMBL" id="JBHSBN010000057">
    <property type="protein sequence ID" value="MFC4110757.1"/>
    <property type="molecule type" value="Genomic_DNA"/>
</dbReference>
<dbReference type="RefSeq" id="WP_377553472.1">
    <property type="nucleotide sequence ID" value="NZ_JBHSBN010000057.1"/>
</dbReference>
<protein>
    <submittedName>
        <fullName evidence="3">Alpha/beta hydrolase</fullName>
    </submittedName>
</protein>
<keyword evidence="4" id="KW-1185">Reference proteome</keyword>
<dbReference type="SUPFAM" id="SSF53474">
    <property type="entry name" value="alpha/beta-Hydrolases"/>
    <property type="match status" value="1"/>
</dbReference>
<organism evidence="3 4">
    <name type="scientific">Micromonospora zhanjiangensis</name>
    <dbReference type="NCBI Taxonomy" id="1522057"/>
    <lineage>
        <taxon>Bacteria</taxon>
        <taxon>Bacillati</taxon>
        <taxon>Actinomycetota</taxon>
        <taxon>Actinomycetes</taxon>
        <taxon>Micromonosporales</taxon>
        <taxon>Micromonosporaceae</taxon>
        <taxon>Micromonospora</taxon>
    </lineage>
</organism>